<feature type="compositionally biased region" description="Low complexity" evidence="5">
    <location>
        <begin position="116"/>
        <end position="135"/>
    </location>
</feature>
<comment type="subcellular location">
    <subcellularLocation>
        <location evidence="4">Nucleus</location>
    </subcellularLocation>
</comment>
<comment type="caution">
    <text evidence="7">The sequence shown here is derived from an EMBL/GenBank/DDBJ whole genome shotgun (WGS) entry which is preliminary data.</text>
</comment>
<dbReference type="Proteomes" id="UP000265716">
    <property type="component" value="Unassembled WGS sequence"/>
</dbReference>
<keyword evidence="1 4" id="KW-0238">DNA-binding</keyword>
<dbReference type="InterPro" id="IPR008422">
    <property type="entry name" value="KN_HD"/>
</dbReference>
<evidence type="ECO:0000256" key="1">
    <source>
        <dbReference type="ARBA" id="ARBA00023125"/>
    </source>
</evidence>
<evidence type="ECO:0000259" key="6">
    <source>
        <dbReference type="PROSITE" id="PS50071"/>
    </source>
</evidence>
<evidence type="ECO:0000313" key="12">
    <source>
        <dbReference type="Proteomes" id="UP000283543"/>
    </source>
</evidence>
<dbReference type="InterPro" id="IPR017970">
    <property type="entry name" value="Homeobox_CS"/>
</dbReference>
<feature type="domain" description="Homeobox" evidence="6">
    <location>
        <begin position="141"/>
        <end position="204"/>
    </location>
</feature>
<dbReference type="InterPro" id="IPR009057">
    <property type="entry name" value="Homeodomain-like_sf"/>
</dbReference>
<gene>
    <name evidence="8" type="ORF">DYB34_000954</name>
    <name evidence="7" type="ORF">DYB36_001597</name>
    <name evidence="9" type="ORF">DYB38_001579</name>
</gene>
<dbReference type="EMBL" id="QUTB01004876">
    <property type="protein sequence ID" value="RHY59140.1"/>
    <property type="molecule type" value="Genomic_DNA"/>
</dbReference>
<dbReference type="Proteomes" id="UP000265427">
    <property type="component" value="Unassembled WGS sequence"/>
</dbReference>
<evidence type="ECO:0000313" key="8">
    <source>
        <dbReference type="EMBL" id="RHY59140.1"/>
    </source>
</evidence>
<protein>
    <recommendedName>
        <fullName evidence="6">Homeobox domain-containing protein</fullName>
    </recommendedName>
</protein>
<dbReference type="PANTHER" id="PTHR11850">
    <property type="entry name" value="HOMEOBOX PROTEIN TRANSCRIPTION FACTORS"/>
    <property type="match status" value="1"/>
</dbReference>
<feature type="DNA-binding region" description="Homeobox" evidence="4">
    <location>
        <begin position="143"/>
        <end position="205"/>
    </location>
</feature>
<dbReference type="SUPFAM" id="SSF46689">
    <property type="entry name" value="Homeodomain-like"/>
    <property type="match status" value="1"/>
</dbReference>
<sequence length="227" mass="25298">MTLPNLPNYSPRPSSHRRPDPVPSGSLLDLVHSHPLSPMIRRAMMALSSPSGTVFGSGFVFPTKRELAKLIAQAQAPAFAKVTPTLLVLLTLHFKLLRYVRDLSHRIGEALARGCSAPTSSSSTCSSSSPISIKSCDSDDDDRKVKRARLARQSNEFMTAWFLAHKANPYPTAKERAEIASMTHLSDTQVKNWFANMRKRHWKPPQPEKLPRCLMDVMLLRDPTNQG</sequence>
<organism evidence="7 10">
    <name type="scientific">Aphanomyces astaci</name>
    <name type="common">Crayfish plague agent</name>
    <dbReference type="NCBI Taxonomy" id="112090"/>
    <lineage>
        <taxon>Eukaryota</taxon>
        <taxon>Sar</taxon>
        <taxon>Stramenopiles</taxon>
        <taxon>Oomycota</taxon>
        <taxon>Saprolegniomycetes</taxon>
        <taxon>Saprolegniales</taxon>
        <taxon>Verrucalvaceae</taxon>
        <taxon>Aphanomyces</taxon>
    </lineage>
</organism>
<dbReference type="VEuPathDB" id="FungiDB:H257_06327"/>
<feature type="region of interest" description="Disordered" evidence="5">
    <location>
        <begin position="115"/>
        <end position="140"/>
    </location>
</feature>
<dbReference type="AlphaFoldDB" id="A0A397AEM8"/>
<dbReference type="PROSITE" id="PS50071">
    <property type="entry name" value="HOMEOBOX_2"/>
    <property type="match status" value="1"/>
</dbReference>
<dbReference type="Proteomes" id="UP000283543">
    <property type="component" value="Unassembled WGS sequence"/>
</dbReference>
<dbReference type="InterPro" id="IPR050224">
    <property type="entry name" value="TALE_homeobox"/>
</dbReference>
<dbReference type="PROSITE" id="PS00027">
    <property type="entry name" value="HOMEOBOX_1"/>
    <property type="match status" value="1"/>
</dbReference>
<dbReference type="CDD" id="cd00086">
    <property type="entry name" value="homeodomain"/>
    <property type="match status" value="1"/>
</dbReference>
<evidence type="ECO:0000313" key="10">
    <source>
        <dbReference type="Proteomes" id="UP000265427"/>
    </source>
</evidence>
<dbReference type="EMBL" id="QUTC01004442">
    <property type="protein sequence ID" value="RHY64604.1"/>
    <property type="molecule type" value="Genomic_DNA"/>
</dbReference>
<evidence type="ECO:0000313" key="9">
    <source>
        <dbReference type="EMBL" id="RHY64604.1"/>
    </source>
</evidence>
<dbReference type="GO" id="GO:0003677">
    <property type="term" value="F:DNA binding"/>
    <property type="evidence" value="ECO:0007669"/>
    <property type="project" value="UniProtKB-UniRule"/>
</dbReference>
<dbReference type="EMBL" id="QUSZ01006925">
    <property type="protein sequence ID" value="RHY04107.1"/>
    <property type="molecule type" value="Genomic_DNA"/>
</dbReference>
<evidence type="ECO:0000313" key="11">
    <source>
        <dbReference type="Proteomes" id="UP000265716"/>
    </source>
</evidence>
<evidence type="ECO:0000256" key="4">
    <source>
        <dbReference type="PROSITE-ProRule" id="PRU00108"/>
    </source>
</evidence>
<keyword evidence="2 4" id="KW-0371">Homeobox</keyword>
<evidence type="ECO:0000313" key="7">
    <source>
        <dbReference type="EMBL" id="RHY04107.1"/>
    </source>
</evidence>
<dbReference type="GO" id="GO:0005634">
    <property type="term" value="C:nucleus"/>
    <property type="evidence" value="ECO:0007669"/>
    <property type="project" value="UniProtKB-SubCell"/>
</dbReference>
<feature type="region of interest" description="Disordered" evidence="5">
    <location>
        <begin position="1"/>
        <end position="25"/>
    </location>
</feature>
<dbReference type="InterPro" id="IPR001356">
    <property type="entry name" value="HD"/>
</dbReference>
<accession>A0A397AEM8</accession>
<keyword evidence="3 4" id="KW-0539">Nucleus</keyword>
<dbReference type="Pfam" id="PF05920">
    <property type="entry name" value="Homeobox_KN"/>
    <property type="match status" value="1"/>
</dbReference>
<dbReference type="Gene3D" id="1.10.10.60">
    <property type="entry name" value="Homeodomain-like"/>
    <property type="match status" value="1"/>
</dbReference>
<evidence type="ECO:0000256" key="2">
    <source>
        <dbReference type="ARBA" id="ARBA00023155"/>
    </source>
</evidence>
<name>A0A397AEM8_APHAT</name>
<dbReference type="SMART" id="SM00389">
    <property type="entry name" value="HOX"/>
    <property type="match status" value="1"/>
</dbReference>
<evidence type="ECO:0000256" key="3">
    <source>
        <dbReference type="ARBA" id="ARBA00023242"/>
    </source>
</evidence>
<evidence type="ECO:0000256" key="5">
    <source>
        <dbReference type="SAM" id="MobiDB-lite"/>
    </source>
</evidence>
<dbReference type="GO" id="GO:0000981">
    <property type="term" value="F:DNA-binding transcription factor activity, RNA polymerase II-specific"/>
    <property type="evidence" value="ECO:0007669"/>
    <property type="project" value="InterPro"/>
</dbReference>
<reference evidence="10 11" key="1">
    <citation type="submission" date="2018-08" db="EMBL/GenBank/DDBJ databases">
        <title>Aphanomyces genome sequencing and annotation.</title>
        <authorList>
            <person name="Minardi D."/>
            <person name="Oidtmann B."/>
            <person name="Van Der Giezen M."/>
            <person name="Studholme D.J."/>
        </authorList>
    </citation>
    <scope>NUCLEOTIDE SEQUENCE [LARGE SCALE GENOMIC DNA]</scope>
    <source>
        <strain evidence="7 10">Kv</strain>
        <strain evidence="9 11">SA</strain>
        <strain evidence="8 12">Si</strain>
    </source>
</reference>
<proteinExistence type="predicted"/>